<dbReference type="GO" id="GO:0016082">
    <property type="term" value="P:synaptic vesicle priming"/>
    <property type="evidence" value="ECO:0007669"/>
    <property type="project" value="TreeGrafter"/>
</dbReference>
<dbReference type="PANTHER" id="PTHR10480:SF12">
    <property type="entry name" value="UNC-13, ISOFORM E"/>
    <property type="match status" value="1"/>
</dbReference>
<feature type="compositionally biased region" description="Low complexity" evidence="7">
    <location>
        <begin position="712"/>
        <end position="727"/>
    </location>
</feature>
<evidence type="ECO:0000256" key="3">
    <source>
        <dbReference type="ARBA" id="ARBA00022771"/>
    </source>
</evidence>
<dbReference type="InterPro" id="IPR037302">
    <property type="entry name" value="Unc-13_C2B"/>
</dbReference>
<feature type="compositionally biased region" description="Basic and acidic residues" evidence="7">
    <location>
        <begin position="1672"/>
        <end position="1686"/>
    </location>
</feature>
<dbReference type="PRINTS" id="PR00360">
    <property type="entry name" value="C2DOMAIN"/>
</dbReference>
<evidence type="ECO:0000256" key="4">
    <source>
        <dbReference type="ARBA" id="ARBA00022833"/>
    </source>
</evidence>
<keyword evidence="1" id="KW-0479">Metal-binding</keyword>
<evidence type="ECO:0000259" key="9">
    <source>
        <dbReference type="PROSITE" id="PS50081"/>
    </source>
</evidence>
<feature type="region of interest" description="Disordered" evidence="7">
    <location>
        <begin position="643"/>
        <end position="667"/>
    </location>
</feature>
<comment type="caution">
    <text evidence="12">The sequence shown here is derived from an EMBL/GenBank/DDBJ whole genome shotgun (WGS) entry which is preliminary data.</text>
</comment>
<feature type="region of interest" description="Disordered" evidence="7">
    <location>
        <begin position="434"/>
        <end position="487"/>
    </location>
</feature>
<dbReference type="InterPro" id="IPR027080">
    <property type="entry name" value="Unc-13"/>
</dbReference>
<feature type="domain" description="MHD2" evidence="11">
    <location>
        <begin position="2587"/>
        <end position="2749"/>
    </location>
</feature>
<dbReference type="EMBL" id="JADBJN010000004">
    <property type="protein sequence ID" value="KAG5667947.1"/>
    <property type="molecule type" value="Genomic_DNA"/>
</dbReference>
<dbReference type="Gene3D" id="1.20.58.1100">
    <property type="match status" value="1"/>
</dbReference>
<keyword evidence="5" id="KW-0106">Calcium</keyword>
<dbReference type="GO" id="GO:0017075">
    <property type="term" value="F:syntaxin-1 binding"/>
    <property type="evidence" value="ECO:0007669"/>
    <property type="project" value="TreeGrafter"/>
</dbReference>
<feature type="domain" description="Phorbol-ester/DAG-type" evidence="9">
    <location>
        <begin position="1770"/>
        <end position="1820"/>
    </location>
</feature>
<dbReference type="GO" id="GO:0016081">
    <property type="term" value="P:synaptic vesicle docking"/>
    <property type="evidence" value="ECO:0007669"/>
    <property type="project" value="TreeGrafter"/>
</dbReference>
<feature type="compositionally biased region" description="Polar residues" evidence="7">
    <location>
        <begin position="1694"/>
        <end position="1706"/>
    </location>
</feature>
<feature type="region of interest" description="Disordered" evidence="7">
    <location>
        <begin position="1472"/>
        <end position="1505"/>
    </location>
</feature>
<gene>
    <name evidence="12" type="ORF">PVAND_015907</name>
</gene>
<dbReference type="InterPro" id="IPR014770">
    <property type="entry name" value="Munc13_1"/>
</dbReference>
<keyword evidence="4" id="KW-0862">Zinc</keyword>
<dbReference type="OrthoDB" id="10053234at2759"/>
<feature type="compositionally biased region" description="Polar residues" evidence="7">
    <location>
        <begin position="1626"/>
        <end position="1646"/>
    </location>
</feature>
<evidence type="ECO:0000313" key="12">
    <source>
        <dbReference type="EMBL" id="KAG5667947.1"/>
    </source>
</evidence>
<feature type="compositionally biased region" description="Basic residues" evidence="7">
    <location>
        <begin position="466"/>
        <end position="479"/>
    </location>
</feature>
<evidence type="ECO:0000259" key="10">
    <source>
        <dbReference type="PROSITE" id="PS51258"/>
    </source>
</evidence>
<feature type="region of interest" description="Disordered" evidence="7">
    <location>
        <begin position="2779"/>
        <end position="2805"/>
    </location>
</feature>
<keyword evidence="2" id="KW-0677">Repeat</keyword>
<dbReference type="PROSITE" id="PS50081">
    <property type="entry name" value="ZF_DAG_PE_2"/>
    <property type="match status" value="1"/>
</dbReference>
<dbReference type="Proteomes" id="UP001107558">
    <property type="component" value="Chromosome 4"/>
</dbReference>
<keyword evidence="13" id="KW-1185">Reference proteome</keyword>
<feature type="compositionally biased region" description="Basic residues" evidence="7">
    <location>
        <begin position="1084"/>
        <end position="1095"/>
    </location>
</feature>
<feature type="compositionally biased region" description="Polar residues" evidence="7">
    <location>
        <begin position="1525"/>
        <end position="1534"/>
    </location>
</feature>
<feature type="compositionally biased region" description="Polar residues" evidence="7">
    <location>
        <begin position="1119"/>
        <end position="1144"/>
    </location>
</feature>
<dbReference type="Gene3D" id="2.60.40.150">
    <property type="entry name" value="C2 domain"/>
    <property type="match status" value="2"/>
</dbReference>
<dbReference type="InterPro" id="IPR046349">
    <property type="entry name" value="C1-like_sf"/>
</dbReference>
<feature type="coiled-coil region" evidence="6">
    <location>
        <begin position="177"/>
        <end position="218"/>
    </location>
</feature>
<dbReference type="PROSITE" id="PS51258">
    <property type="entry name" value="MHD1"/>
    <property type="match status" value="1"/>
</dbReference>
<dbReference type="GO" id="GO:0061789">
    <property type="term" value="P:dense core granule priming"/>
    <property type="evidence" value="ECO:0007669"/>
    <property type="project" value="TreeGrafter"/>
</dbReference>
<dbReference type="GO" id="GO:0008270">
    <property type="term" value="F:zinc ion binding"/>
    <property type="evidence" value="ECO:0007669"/>
    <property type="project" value="UniProtKB-KW"/>
</dbReference>
<feature type="compositionally biased region" description="Low complexity" evidence="7">
    <location>
        <begin position="1188"/>
        <end position="1198"/>
    </location>
</feature>
<dbReference type="GO" id="GO:0099525">
    <property type="term" value="P:presynaptic dense core vesicle exocytosis"/>
    <property type="evidence" value="ECO:0007669"/>
    <property type="project" value="TreeGrafter"/>
</dbReference>
<dbReference type="Pfam" id="PF06292">
    <property type="entry name" value="MUN"/>
    <property type="match status" value="1"/>
</dbReference>
<evidence type="ECO:0000256" key="6">
    <source>
        <dbReference type="SAM" id="Coils"/>
    </source>
</evidence>
<dbReference type="InterPro" id="IPR014772">
    <property type="entry name" value="Munc13_dom-2"/>
</dbReference>
<dbReference type="Pfam" id="PF00130">
    <property type="entry name" value="C1_1"/>
    <property type="match status" value="1"/>
</dbReference>
<feature type="coiled-coil region" evidence="6">
    <location>
        <begin position="2525"/>
        <end position="2552"/>
    </location>
</feature>
<dbReference type="GO" id="GO:0005516">
    <property type="term" value="F:calmodulin binding"/>
    <property type="evidence" value="ECO:0007669"/>
    <property type="project" value="TreeGrafter"/>
</dbReference>
<keyword evidence="3" id="KW-0863">Zinc-finger</keyword>
<dbReference type="FunFam" id="2.60.40.150:FF:000014">
    <property type="entry name" value="protein unc-13 homolog B"/>
    <property type="match status" value="1"/>
</dbReference>
<feature type="region of interest" description="Disordered" evidence="7">
    <location>
        <begin position="1672"/>
        <end position="1710"/>
    </location>
</feature>
<dbReference type="PROSITE" id="PS00479">
    <property type="entry name" value="ZF_DAG_PE_1"/>
    <property type="match status" value="1"/>
</dbReference>
<feature type="region of interest" description="Disordered" evidence="7">
    <location>
        <begin position="1276"/>
        <end position="1340"/>
    </location>
</feature>
<evidence type="ECO:0000256" key="7">
    <source>
        <dbReference type="SAM" id="MobiDB-lite"/>
    </source>
</evidence>
<dbReference type="CDD" id="cd04027">
    <property type="entry name" value="C2B_Munc13"/>
    <property type="match status" value="1"/>
</dbReference>
<dbReference type="Gene3D" id="1.10.357.50">
    <property type="match status" value="1"/>
</dbReference>
<evidence type="ECO:0000256" key="5">
    <source>
        <dbReference type="ARBA" id="ARBA00022837"/>
    </source>
</evidence>
<dbReference type="FunFam" id="2.60.40.150:FF:000002">
    <property type="entry name" value="Protein unc-13 homolog B"/>
    <property type="match status" value="1"/>
</dbReference>
<feature type="compositionally biased region" description="Basic and acidic residues" evidence="7">
    <location>
        <begin position="448"/>
        <end position="465"/>
    </location>
</feature>
<dbReference type="InterPro" id="IPR035892">
    <property type="entry name" value="C2_domain_sf"/>
</dbReference>
<feature type="region of interest" description="Disordered" evidence="7">
    <location>
        <begin position="1579"/>
        <end position="1654"/>
    </location>
</feature>
<proteinExistence type="predicted"/>
<feature type="compositionally biased region" description="Basic and acidic residues" evidence="7">
    <location>
        <begin position="1607"/>
        <end position="1618"/>
    </location>
</feature>
<dbReference type="SUPFAM" id="SSF57889">
    <property type="entry name" value="Cysteine-rich domain"/>
    <property type="match status" value="1"/>
</dbReference>
<dbReference type="GO" id="GO:0043195">
    <property type="term" value="C:terminal bouton"/>
    <property type="evidence" value="ECO:0007669"/>
    <property type="project" value="TreeGrafter"/>
</dbReference>
<dbReference type="InterPro" id="IPR002219">
    <property type="entry name" value="PKC_DAG/PE"/>
</dbReference>
<dbReference type="Pfam" id="PF00168">
    <property type="entry name" value="C2"/>
    <property type="match status" value="2"/>
</dbReference>
<dbReference type="GO" id="GO:0098831">
    <property type="term" value="C:presynaptic active zone cytoplasmic component"/>
    <property type="evidence" value="ECO:0007669"/>
    <property type="project" value="TreeGrafter"/>
</dbReference>
<evidence type="ECO:0000313" key="13">
    <source>
        <dbReference type="Proteomes" id="UP001107558"/>
    </source>
</evidence>
<dbReference type="GO" id="GO:0005509">
    <property type="term" value="F:calcium ion binding"/>
    <property type="evidence" value="ECO:0007669"/>
    <property type="project" value="InterPro"/>
</dbReference>
<reference evidence="12" key="1">
    <citation type="submission" date="2021-03" db="EMBL/GenBank/DDBJ databases">
        <title>Chromosome level genome of the anhydrobiotic midge Polypedilum vanderplanki.</title>
        <authorList>
            <person name="Yoshida Y."/>
            <person name="Kikawada T."/>
            <person name="Gusev O."/>
        </authorList>
    </citation>
    <scope>NUCLEOTIDE SEQUENCE</scope>
    <source>
        <strain evidence="12">NIAS01</strain>
        <tissue evidence="12">Whole body or cell culture</tissue>
    </source>
</reference>
<dbReference type="GO" id="GO:0035249">
    <property type="term" value="P:synaptic transmission, glutamatergic"/>
    <property type="evidence" value="ECO:0007669"/>
    <property type="project" value="TreeGrafter"/>
</dbReference>
<dbReference type="SMART" id="SM00109">
    <property type="entry name" value="C1"/>
    <property type="match status" value="1"/>
</dbReference>
<feature type="compositionally biased region" description="Basic and acidic residues" evidence="7">
    <location>
        <begin position="1161"/>
        <end position="1175"/>
    </location>
</feature>
<dbReference type="InterPro" id="IPR000008">
    <property type="entry name" value="C2_dom"/>
</dbReference>
<dbReference type="FunFam" id="1.10.357.50:FF:000001">
    <property type="entry name" value="Protein unc-13 homolog B"/>
    <property type="match status" value="1"/>
</dbReference>
<dbReference type="GO" id="GO:0031594">
    <property type="term" value="C:neuromuscular junction"/>
    <property type="evidence" value="ECO:0007669"/>
    <property type="project" value="TreeGrafter"/>
</dbReference>
<evidence type="ECO:0000256" key="1">
    <source>
        <dbReference type="ARBA" id="ARBA00022723"/>
    </source>
</evidence>
<dbReference type="SMART" id="SM01145">
    <property type="entry name" value="DUF1041"/>
    <property type="match status" value="1"/>
</dbReference>
<dbReference type="GO" id="GO:0019992">
    <property type="term" value="F:diacylglycerol binding"/>
    <property type="evidence" value="ECO:0007669"/>
    <property type="project" value="InterPro"/>
</dbReference>
<evidence type="ECO:0000259" key="8">
    <source>
        <dbReference type="PROSITE" id="PS50004"/>
    </source>
</evidence>
<evidence type="ECO:0000256" key="2">
    <source>
        <dbReference type="ARBA" id="ARBA00022737"/>
    </source>
</evidence>
<dbReference type="SUPFAM" id="SSF49562">
    <property type="entry name" value="C2 domain (Calcium/lipid-binding domain, CaLB)"/>
    <property type="match status" value="2"/>
</dbReference>
<dbReference type="InterPro" id="IPR010439">
    <property type="entry name" value="MUN_dom"/>
</dbReference>
<dbReference type="PROSITE" id="PS50004">
    <property type="entry name" value="C2"/>
    <property type="match status" value="2"/>
</dbReference>
<name>A0A9J6BEK9_POLVA</name>
<protein>
    <submittedName>
        <fullName evidence="12">Uncharacterized protein</fullName>
    </submittedName>
</protein>
<feature type="region of interest" description="Disordered" evidence="7">
    <location>
        <begin position="1223"/>
        <end position="1244"/>
    </location>
</feature>
<feature type="compositionally biased region" description="Basic and acidic residues" evidence="7">
    <location>
        <begin position="1313"/>
        <end position="1322"/>
    </location>
</feature>
<sequence>MDQSHLSDHSSAQSSPVHLQKMQFKLQQRLAEQQQQQQVTQMSPMMDRRKIGAKAASALDLSNGQPPMDAAMLSHLQHQQNIQQLPPNPQHSLMLHQQQKFPHQNHPIEQQMYQQFHQKPMLNQLMKVQGNNASLADFRSIVHGSTAQLGEMLASKEQINAIVNAQKHSDYIVEDYMDKIQTRIALLETELKFADRKLHVLYTEYNEMLAKIDKLENLTIAQQQVLGNLLDLCSNQTHEVHAAKAVQAKAAQLFGIDPQALLAMSNSEAFVEQPFQSEALDTTAAEFSELLEDLKNEAIIDGLRGQPQQLQQLQQLQQAQAFANDYQGDADYEALIDMINKQMKFQQQPQATDFTFFNRGEQAEEFLKAQEAMKQQILQQQNSMELLKNLSENQLKMEMDFFRSGEINKSLFDTLQASVQPQPSTLDMIYEDNEEKAEGKEPSPVTESKSESQKGHESSTEEKSSSSRKPKSKKKKHHQQLQQQQFQLQSDDQLIHEIIEEILKLENLTNLLNKNQHDELKTLIKNDIKSFHNLKKLDMNFVSLLVNPVTRISPSSSMSLEEEDQRFESLMKKLKKNLEVLKKIEPTASEATCSKSSLYNDDEYLQSLRKSLDRHNSMQLLLQLQNPNLNSTNKSVLASSDFLSDDQLDGGESPPPPAPNGDLYYPNDETYNVEQEWNPFHVDIMMMKQNQQSQPRQLSPYRRNTSPKKSDSGLSSMSGFSSFEKSPNSPSYSLPYDHSNNYRSNIRSQDYVKMLNTYQQMKVSAASQDIQNSGKTFPVEQPTSMSPFLFSDVPNNTNSSNVSTNSQLAPPEGIYGEENLNYIKELSQNVPICSIYENKSIFDNVSVIKPPSAWEVYMKNQNESQQSVPYPDLINVNQEQNTEALKNLQQQQQLEELMEQRRKLDLQKQQLKQEQQLLLQKKVQKRSQNLTDHLVYYPSQPSNEYQRDYHPQHHQNLQHDEFMQHAHAQHQVHLQRQMRTVEDPRIGQPERNDKKKHAVLNKVQNWLPEIKLKKGSKRHRSHSLPEVDADEAYDPRTYKMNLKKGQQGQAGTSNGKKGEIYVMKSYMKGKKKDLVRTMSSIMHKAQKSYRRHSFSHHQLSDEEAPATDPSPKFQHVRTTRSMSAAPSKLRSYSDTETDISSMFSDSEEHGAPPVFATIGDSKSKHSDAGDSDRNAVSDSSNGSKRQQEQQQSQEQPSEGNFNLNFTSTSMEFAASRKVGMLRKKSANDDVGESGSPTGNENTEMIFEKTKNPQKLMKTHSIFVDSVDDENDKFKPIAAPRHESLESKDSIKPIPSPRFEHSRSNSIKTSLDVPGKEEEDSKSQHSFRTSISSRRQSTEDSIDTDDEYFYYEMRNLEELERNSHMESLLQDDKSTLINNIMQLETSTVEPDENVKMNMSRVLNELKIKVKQREPIDEIRQDKINNNNNNKNIYDKFSLVSTNIADLPWNRESDDDGEFMDQLNQFESEIRDTSYGKVKKKRKKSKRGGRYEKSSSSVSSDDEKAVSMRQELDDFHLNVDKYERPHSQSSGVTSGPDSPIASDDEIASDAVESGEGQQQQVEHYDDFKQRQKNERLLEHSQQPLQHQNDDRGANNEGSVQVGSAAAASELKHEEISEKKASPLRKLMQLSSTMSTDSTNQDSGISDTSGGAGGMNSKWKLLKTLKERKEMNNQVKIKEEEEGVKEKPGGGDGVRGNHSNDNPFYSNIDSMPDIRPRRKSIPLVSELTMAATKRNAGLTSAIPRPMLNDEDLKTHVYKKSLQALIYPISSTTPHNFTPYNATSPTYCYECEGLLWGIARQGVRCTECGVKCHEKCKDLLNADCLQMCFAGAAEKSSKHGAEDKAQSVMTAMQERMKQRVCDKPEIFELLRAIFCCDEKSHAGHMKAVTQSVLDGTSKWSAKIAITDPDNHIDTVEQAKASTIEGTSKWSCKLSITVICAQGLIAKDKSGTSDPYVTVQVGKVKKRTRTMPQELNPVWNEKFHFECHNSSDRIKVRVWDEDNDLKSKLRQKLTRESDDFLGQTIIEVRTLSGEMDVWYNLEKRTDKSAVSGAIRLHISVEIKGEEKVAPYHVQYTCLHENIFHYLCEQNSGLVKLPQAKGDDAWKIYFDETPQEIVDEFAMRYGIEPIYQAMTHFHCLSTKYLCPGVPYAMSFLLANINAHYAHTTASSAVSASDRFAASNFGKEKFVKLLDQLHNSLRIDLSSYRTVFPASYPEKLEDLKCVVDLLTSITFFRMKVQELSCPPRASTVVKDCVKACLRSTYQFVFQHCYEIYSKEFQVDPNEKVDPEDQGPRLDSLDFWHRLIACLVSVIEEDRNVYSPKMNQFPHELNVGQLSASTIFSLLAVDIKYALEEHEQHRLCESSAYMNLNFAVKRFYVKHIKEVPPYKGSVPEYPAWFEPFVMQWLNENDDVSLEYLKGAYARDKKDGFQRSSEHSLFSNSVVDVFTQLSQCFDVVSKLECPDPEIWKRYMRRFAKTVVKVLLSYVEIVKLDFPEQMKDERIACVLMNNIQQLRIQLEKMFEQMGGEKLEEDAANILKDLQQQLNSILDELALQFANSLKPCISQSVRELGERLFNIKSNGAQAKAGSTEADEVLRPLMDLLDGSLTMYAQSCEKTVLKRLLKELWKIVIRTIEKTIVLPPINDKTIIFKNLTDNAKNIAANAKIEDMGRLFKTHISSKQDVKSTLTSVIELEKNLSSSQTAVLNVCLDTIKSYFHAGGNGLKKNYLEKSPELQSLRYALSLYTQSTDDLITTFNTTQAANMSQKGVQNTPAQEASRRRCLEQDENAENTNQPPPPLKLRLNKDLSQDSGNVDDEVVGEVSVQVDLFTQAGSGEHKVTVKVIAANDLKWASPSGVVFRPYVEINLTGPHLQDKKRKMATKSKTNNWSPKYNETFHFSFNTASEEQLDFYELHICVRDYCFAREDRLVGVALLQLKDIVDQRSCARWLPLFKSITKDETGWTILRILWQRSNDEVAKEFVKLKSEIRQEPSEKDK</sequence>
<feature type="region of interest" description="Disordered" evidence="7">
    <location>
        <begin position="689"/>
        <end position="736"/>
    </location>
</feature>
<feature type="coiled-coil region" evidence="6">
    <location>
        <begin position="881"/>
        <end position="928"/>
    </location>
</feature>
<feature type="region of interest" description="Disordered" evidence="7">
    <location>
        <begin position="1083"/>
        <end position="1208"/>
    </location>
</feature>
<dbReference type="Gene3D" id="3.30.60.20">
    <property type="match status" value="1"/>
</dbReference>
<feature type="domain" description="C2" evidence="8">
    <location>
        <begin position="1910"/>
        <end position="2034"/>
    </location>
</feature>
<feature type="compositionally biased region" description="Polar residues" evidence="7">
    <location>
        <begin position="1323"/>
        <end position="1334"/>
    </location>
</feature>
<feature type="compositionally biased region" description="Basic and acidic residues" evidence="7">
    <location>
        <begin position="1276"/>
        <end position="1290"/>
    </location>
</feature>
<dbReference type="PANTHER" id="PTHR10480">
    <property type="entry name" value="PROTEIN UNC-13 HOMOLOG"/>
    <property type="match status" value="1"/>
</dbReference>
<feature type="compositionally biased region" description="Basic residues" evidence="7">
    <location>
        <begin position="1475"/>
        <end position="1486"/>
    </location>
</feature>
<dbReference type="GO" id="GO:0005543">
    <property type="term" value="F:phospholipid binding"/>
    <property type="evidence" value="ECO:0007669"/>
    <property type="project" value="InterPro"/>
</dbReference>
<dbReference type="PROSITE" id="PS51259">
    <property type="entry name" value="MHD2"/>
    <property type="match status" value="1"/>
</dbReference>
<dbReference type="GO" id="GO:0030672">
    <property type="term" value="C:synaptic vesicle membrane"/>
    <property type="evidence" value="ECO:0007669"/>
    <property type="project" value="TreeGrafter"/>
</dbReference>
<feature type="compositionally biased region" description="Polar residues" evidence="7">
    <location>
        <begin position="1199"/>
        <end position="1208"/>
    </location>
</feature>
<accession>A0A9J6BEK9</accession>
<feature type="region of interest" description="Disordered" evidence="7">
    <location>
        <begin position="1520"/>
        <end position="1541"/>
    </location>
</feature>
<feature type="domain" description="C2" evidence="8">
    <location>
        <begin position="2811"/>
        <end position="2942"/>
    </location>
</feature>
<keyword evidence="6" id="KW-0175">Coiled coil</keyword>
<feature type="domain" description="MHD1" evidence="10">
    <location>
        <begin position="2341"/>
        <end position="2484"/>
    </location>
</feature>
<organism evidence="12 13">
    <name type="scientific">Polypedilum vanderplanki</name>
    <name type="common">Sleeping chironomid midge</name>
    <dbReference type="NCBI Taxonomy" id="319348"/>
    <lineage>
        <taxon>Eukaryota</taxon>
        <taxon>Metazoa</taxon>
        <taxon>Ecdysozoa</taxon>
        <taxon>Arthropoda</taxon>
        <taxon>Hexapoda</taxon>
        <taxon>Insecta</taxon>
        <taxon>Pterygota</taxon>
        <taxon>Neoptera</taxon>
        <taxon>Endopterygota</taxon>
        <taxon>Diptera</taxon>
        <taxon>Nematocera</taxon>
        <taxon>Chironomoidea</taxon>
        <taxon>Chironomidae</taxon>
        <taxon>Chironominae</taxon>
        <taxon>Polypedilum</taxon>
        <taxon>Polypedilum</taxon>
    </lineage>
</organism>
<dbReference type="SMART" id="SM00239">
    <property type="entry name" value="C2"/>
    <property type="match status" value="2"/>
</dbReference>
<dbReference type="GO" id="GO:0042734">
    <property type="term" value="C:presynaptic membrane"/>
    <property type="evidence" value="ECO:0007669"/>
    <property type="project" value="TreeGrafter"/>
</dbReference>
<evidence type="ECO:0000259" key="11">
    <source>
        <dbReference type="PROSITE" id="PS51259"/>
    </source>
</evidence>